<proteinExistence type="inferred from homology"/>
<dbReference type="GO" id="GO:0000149">
    <property type="term" value="F:SNARE binding"/>
    <property type="evidence" value="ECO:0007669"/>
    <property type="project" value="TreeGrafter"/>
</dbReference>
<reference evidence="3 4" key="1">
    <citation type="journal article" date="2021" name="Sci. Rep.">
        <title>Chromosome anchoring in Senegalese sole (Solea senegalensis) reveals sex-associated markers and genome rearrangements in flatfish.</title>
        <authorList>
            <person name="Guerrero-Cozar I."/>
            <person name="Gomez-Garrido J."/>
            <person name="Berbel C."/>
            <person name="Martinez-Blanch J.F."/>
            <person name="Alioto T."/>
            <person name="Claros M.G."/>
            <person name="Gagnaire P.A."/>
            <person name="Manchado M."/>
        </authorList>
    </citation>
    <scope>NUCLEOTIDE SEQUENCE [LARGE SCALE GENOMIC DNA]</scope>
    <source>
        <strain evidence="3">Sse05_10M</strain>
    </source>
</reference>
<dbReference type="PANTHER" id="PTHR21292:SF4">
    <property type="entry name" value="TUMOR NECROSIS FACTOR ALPHA-INDUCED PROTEIN 2"/>
    <property type="match status" value="1"/>
</dbReference>
<evidence type="ECO:0000313" key="4">
    <source>
        <dbReference type="Proteomes" id="UP000693946"/>
    </source>
</evidence>
<name>A0AAV6RZ05_SOLSE</name>
<protein>
    <submittedName>
        <fullName evidence="3">Tumor necrosis factor alpha-induced protein 2</fullName>
    </submittedName>
</protein>
<gene>
    <name evidence="3" type="ORF">JOB18_008027</name>
</gene>
<dbReference type="GO" id="GO:0006887">
    <property type="term" value="P:exocytosis"/>
    <property type="evidence" value="ECO:0007669"/>
    <property type="project" value="InterPro"/>
</dbReference>
<dbReference type="InterPro" id="IPR029373">
    <property type="entry name" value="FAM216"/>
</dbReference>
<dbReference type="Pfam" id="PF15107">
    <property type="entry name" value="FAM216B"/>
    <property type="match status" value="1"/>
</dbReference>
<evidence type="ECO:0000256" key="2">
    <source>
        <dbReference type="SAM" id="MobiDB-lite"/>
    </source>
</evidence>
<feature type="compositionally biased region" description="Basic and acidic residues" evidence="2">
    <location>
        <begin position="897"/>
        <end position="912"/>
    </location>
</feature>
<feature type="region of interest" description="Disordered" evidence="2">
    <location>
        <begin position="44"/>
        <end position="77"/>
    </location>
</feature>
<dbReference type="GO" id="GO:0051601">
    <property type="term" value="P:exocyst localization"/>
    <property type="evidence" value="ECO:0007669"/>
    <property type="project" value="TreeGrafter"/>
</dbReference>
<accession>A0AAV6RZ05</accession>
<comment type="caution">
    <text evidence="3">The sequence shown here is derived from an EMBL/GenBank/DDBJ whole genome shotgun (WGS) entry which is preliminary data.</text>
</comment>
<dbReference type="InterPro" id="IPR010326">
    <property type="entry name" value="EXOC3/Sec6"/>
</dbReference>
<organism evidence="3 4">
    <name type="scientific">Solea senegalensis</name>
    <name type="common">Senegalese sole</name>
    <dbReference type="NCBI Taxonomy" id="28829"/>
    <lineage>
        <taxon>Eukaryota</taxon>
        <taxon>Metazoa</taxon>
        <taxon>Chordata</taxon>
        <taxon>Craniata</taxon>
        <taxon>Vertebrata</taxon>
        <taxon>Euteleostomi</taxon>
        <taxon>Actinopterygii</taxon>
        <taxon>Neopterygii</taxon>
        <taxon>Teleostei</taxon>
        <taxon>Neoteleostei</taxon>
        <taxon>Acanthomorphata</taxon>
        <taxon>Carangaria</taxon>
        <taxon>Pleuronectiformes</taxon>
        <taxon>Pleuronectoidei</taxon>
        <taxon>Soleidae</taxon>
        <taxon>Solea</taxon>
    </lineage>
</organism>
<sequence>MRTCSGSTEPEGFRRNSLPGHNTLLAGGRWFNGKFMKLFRAPRAQETANVTPPTVDGRRSPSNTTEEEEEPQTGSPSVIVTFDQCLEDRLFSEASQNLREREELLFGPLAEAEGAQRREEEVKSLAEDYAVLRLHILQTLQQSLSLGIGTVNTDALTSAVKAVHQEDKQDQLWKQRDGTPPGWRPGGWKEFHDEALGSLVKDRMDNPSTLTDGQLVGKSSIMADICSMGRQLLDDLRLVVGVVKTCYPPQTDICGFYVRLYHQAFSARLGKIADFVLEDEDCRHLLCWVNEYYPERVQKLHLGCEDCTVLGKLLPQELLEPLEEQYLSSRQVELMTYVSRVLEEEKQKWNNGEEPAMEDGCYVSHVAYDIIQFIYGIVTSAAKVVGDVHKAQRITCKLNPLMQSFKVFQDEVMRLNRANSRAIVKANLGSVQQFRDVLEKNPHLFLDDVRGNCLSVLSEMKESAHAYLLLPVHDSLRPQYRKLGTSEWLNKGVFEKLLLSAQAVDEQLQGLKESCRQELVCQFHQDVTVEYVRRLLRGDVKLKDKERQNAAFAVVKNDAESLHALFVSMGSNQDWLKEILTKIAEVLKLQDVPAIQMQVASLGSAFPDLSEKHVSALLKLKTNISRADRKVVKETLSDTLRETGVAASHSFFSKVQRHTDFQERHKALTVIHSSRPCTLTSFPSLQERLLTAVTASKTINVKRLGSPAPARHHNHFPLLFHKALAACDVDELCLTPCFCSASLGKQATGDMTRGQMIHRLHGDDTLQRNSGMKEQNTDNQITGLKDVAADFNGNGRQAARTVPQIQHVTVQIPKTVSTGPFLKHSALTPAQRKFLFSVSSSSSSAHVRGLITQHYMNVLHRCIRTDDLAVTSVTSPDLTESRKQTPKTQADISSKMKHNENIHRAKRPEKSFLPKLPNNPVRFLDT</sequence>
<dbReference type="PANTHER" id="PTHR21292">
    <property type="entry name" value="EXOCYST COMPLEX COMPONENT SEC6-RELATED"/>
    <property type="match status" value="1"/>
</dbReference>
<dbReference type="GO" id="GO:0000145">
    <property type="term" value="C:exocyst"/>
    <property type="evidence" value="ECO:0007669"/>
    <property type="project" value="InterPro"/>
</dbReference>
<dbReference type="Pfam" id="PF06046">
    <property type="entry name" value="Sec6"/>
    <property type="match status" value="1"/>
</dbReference>
<evidence type="ECO:0000313" key="3">
    <source>
        <dbReference type="EMBL" id="KAG7509908.1"/>
    </source>
</evidence>
<dbReference type="AlphaFoldDB" id="A0AAV6RZ05"/>
<comment type="similarity">
    <text evidence="1">Belongs to the FAM216 family.</text>
</comment>
<feature type="region of interest" description="Disordered" evidence="2">
    <location>
        <begin position="1"/>
        <end position="20"/>
    </location>
</feature>
<dbReference type="Proteomes" id="UP000693946">
    <property type="component" value="Linkage Group LG16"/>
</dbReference>
<dbReference type="EMBL" id="JAGKHQ010000008">
    <property type="protein sequence ID" value="KAG7509908.1"/>
    <property type="molecule type" value="Genomic_DNA"/>
</dbReference>
<keyword evidence="4" id="KW-1185">Reference proteome</keyword>
<feature type="region of interest" description="Disordered" evidence="2">
    <location>
        <begin position="874"/>
        <end position="926"/>
    </location>
</feature>
<evidence type="ECO:0000256" key="1">
    <source>
        <dbReference type="ARBA" id="ARBA00008615"/>
    </source>
</evidence>